<dbReference type="InterPro" id="IPR036866">
    <property type="entry name" value="RibonucZ/Hydroxyglut_hydro"/>
</dbReference>
<dbReference type="Gene3D" id="3.60.15.10">
    <property type="entry name" value="Ribonuclease Z/Hydroxyacylglutathione hydrolase-like"/>
    <property type="match status" value="1"/>
</dbReference>
<reference evidence="1" key="1">
    <citation type="journal article" date="2023" name="Mol. Phylogenet. Evol.">
        <title>Genome-scale phylogeny and comparative genomics of the fungal order Sordariales.</title>
        <authorList>
            <person name="Hensen N."/>
            <person name="Bonometti L."/>
            <person name="Westerberg I."/>
            <person name="Brannstrom I.O."/>
            <person name="Guillou S."/>
            <person name="Cros-Aarteil S."/>
            <person name="Calhoun S."/>
            <person name="Haridas S."/>
            <person name="Kuo A."/>
            <person name="Mondo S."/>
            <person name="Pangilinan J."/>
            <person name="Riley R."/>
            <person name="LaButti K."/>
            <person name="Andreopoulos B."/>
            <person name="Lipzen A."/>
            <person name="Chen C."/>
            <person name="Yan M."/>
            <person name="Daum C."/>
            <person name="Ng V."/>
            <person name="Clum A."/>
            <person name="Steindorff A."/>
            <person name="Ohm R.A."/>
            <person name="Martin F."/>
            <person name="Silar P."/>
            <person name="Natvig D.O."/>
            <person name="Lalanne C."/>
            <person name="Gautier V."/>
            <person name="Ament-Velasquez S.L."/>
            <person name="Kruys A."/>
            <person name="Hutchinson M.I."/>
            <person name="Powell A.J."/>
            <person name="Barry K."/>
            <person name="Miller A.N."/>
            <person name="Grigoriev I.V."/>
            <person name="Debuchy R."/>
            <person name="Gladieux P."/>
            <person name="Hiltunen Thoren M."/>
            <person name="Johannesson H."/>
        </authorList>
    </citation>
    <scope>NUCLEOTIDE SEQUENCE</scope>
    <source>
        <strain evidence="1">CBS 103.79</strain>
    </source>
</reference>
<gene>
    <name evidence="1" type="ORF">C8A05DRAFT_18019</name>
</gene>
<comment type="caution">
    <text evidence="1">The sequence shown here is derived from an EMBL/GenBank/DDBJ whole genome shotgun (WGS) entry which is preliminary data.</text>
</comment>
<name>A0AAN6MG44_9PEZI</name>
<reference evidence="1" key="2">
    <citation type="submission" date="2023-05" db="EMBL/GenBank/DDBJ databases">
        <authorList>
            <consortium name="Lawrence Berkeley National Laboratory"/>
            <person name="Steindorff A."/>
            <person name="Hensen N."/>
            <person name="Bonometti L."/>
            <person name="Westerberg I."/>
            <person name="Brannstrom I.O."/>
            <person name="Guillou S."/>
            <person name="Cros-Aarteil S."/>
            <person name="Calhoun S."/>
            <person name="Haridas S."/>
            <person name="Kuo A."/>
            <person name="Mondo S."/>
            <person name="Pangilinan J."/>
            <person name="Riley R."/>
            <person name="Labutti K."/>
            <person name="Andreopoulos B."/>
            <person name="Lipzen A."/>
            <person name="Chen C."/>
            <person name="Yanf M."/>
            <person name="Daum C."/>
            <person name="Ng V."/>
            <person name="Clum A."/>
            <person name="Ohm R."/>
            <person name="Martin F."/>
            <person name="Silar P."/>
            <person name="Natvig D."/>
            <person name="Lalanne C."/>
            <person name="Gautier V."/>
            <person name="Ament-Velasquez S.L."/>
            <person name="Kruys A."/>
            <person name="Hutchinson M.I."/>
            <person name="Powell A.J."/>
            <person name="Barry K."/>
            <person name="Miller A.N."/>
            <person name="Grigoriev I.V."/>
            <person name="Debuchy R."/>
            <person name="Gladieux P."/>
            <person name="Thoren M.H."/>
            <person name="Johannesson H."/>
        </authorList>
    </citation>
    <scope>NUCLEOTIDE SEQUENCE</scope>
    <source>
        <strain evidence="1">CBS 103.79</strain>
    </source>
</reference>
<dbReference type="EMBL" id="MU855769">
    <property type="protein sequence ID" value="KAK3899562.1"/>
    <property type="molecule type" value="Genomic_DNA"/>
</dbReference>
<dbReference type="AlphaFoldDB" id="A0AAN6MG44"/>
<feature type="non-terminal residue" evidence="1">
    <location>
        <position position="194"/>
    </location>
</feature>
<dbReference type="Proteomes" id="UP001303889">
    <property type="component" value="Unassembled WGS sequence"/>
</dbReference>
<sequence length="194" mass="22117">MEFLNKVTAQKFDGFEVHTFQINVPIGDCAIHLLVKDAPRYPTATGFDITKPLSEQAIAGKARLFQKPQHRRVVGAGKHGTVFRAILFDGGHDNTGAKYDGRVSAARIEKVIRKVIEKRYIIDNHDSTKGGDTQLVFDSWVVTHWDKDHYCGSLTMIRNDVYQRWFDKKPARCSYFKYDAQGNCLSVMYCPAWD</sequence>
<accession>A0AAN6MG44</accession>
<evidence type="ECO:0000313" key="1">
    <source>
        <dbReference type="EMBL" id="KAK3899562.1"/>
    </source>
</evidence>
<evidence type="ECO:0000313" key="2">
    <source>
        <dbReference type="Proteomes" id="UP001303889"/>
    </source>
</evidence>
<organism evidence="1 2">
    <name type="scientific">Staphylotrichum tortipilum</name>
    <dbReference type="NCBI Taxonomy" id="2831512"/>
    <lineage>
        <taxon>Eukaryota</taxon>
        <taxon>Fungi</taxon>
        <taxon>Dikarya</taxon>
        <taxon>Ascomycota</taxon>
        <taxon>Pezizomycotina</taxon>
        <taxon>Sordariomycetes</taxon>
        <taxon>Sordariomycetidae</taxon>
        <taxon>Sordariales</taxon>
        <taxon>Chaetomiaceae</taxon>
        <taxon>Staphylotrichum</taxon>
    </lineage>
</organism>
<protein>
    <submittedName>
        <fullName evidence="1">Uncharacterized protein</fullName>
    </submittedName>
</protein>
<proteinExistence type="predicted"/>
<keyword evidence="2" id="KW-1185">Reference proteome</keyword>